<evidence type="ECO:0000313" key="1">
    <source>
        <dbReference type="EMBL" id="GFJ80313.1"/>
    </source>
</evidence>
<comment type="caution">
    <text evidence="1">The sequence shown here is derived from an EMBL/GenBank/DDBJ whole genome shotgun (WGS) entry which is preliminary data.</text>
</comment>
<dbReference type="AlphaFoldDB" id="A0A6V8K538"/>
<dbReference type="EMBL" id="BLPF01000001">
    <property type="protein sequence ID" value="GFJ80313.1"/>
    <property type="molecule type" value="Genomic_DNA"/>
</dbReference>
<keyword evidence="2" id="KW-1185">Reference proteome</keyword>
<sequence length="94" mass="10366">MAVELEVPVRVRREPVVVAPVQDYGVVVSDAALGEQGFELLLVDEVPAHRVLQVVFPVELDGARNVAGVIRRGVFIHLDEDHTRRFQVLFGPVG</sequence>
<protein>
    <submittedName>
        <fullName evidence="1">Uncharacterized protein</fullName>
    </submittedName>
</protein>
<dbReference type="Proteomes" id="UP000482800">
    <property type="component" value="Unassembled WGS sequence"/>
</dbReference>
<gene>
    <name evidence="1" type="ORF">Phou_044930</name>
</gene>
<proteinExistence type="predicted"/>
<evidence type="ECO:0000313" key="2">
    <source>
        <dbReference type="Proteomes" id="UP000482800"/>
    </source>
</evidence>
<reference evidence="1 2" key="2">
    <citation type="submission" date="2020-03" db="EMBL/GenBank/DDBJ databases">
        <authorList>
            <person name="Ichikawa N."/>
            <person name="Kimura A."/>
            <person name="Kitahashi Y."/>
            <person name="Uohara A."/>
        </authorList>
    </citation>
    <scope>NUCLEOTIDE SEQUENCE [LARGE SCALE GENOMIC DNA]</scope>
    <source>
        <strain evidence="1 2">NBRC 108639</strain>
    </source>
</reference>
<name>A0A6V8K538_9ACTN</name>
<organism evidence="1 2">
    <name type="scientific">Phytohabitans houttuyneae</name>
    <dbReference type="NCBI Taxonomy" id="1076126"/>
    <lineage>
        <taxon>Bacteria</taxon>
        <taxon>Bacillati</taxon>
        <taxon>Actinomycetota</taxon>
        <taxon>Actinomycetes</taxon>
        <taxon>Micromonosporales</taxon>
        <taxon>Micromonosporaceae</taxon>
    </lineage>
</organism>
<reference evidence="1 2" key="1">
    <citation type="submission" date="2020-03" db="EMBL/GenBank/DDBJ databases">
        <title>Whole genome shotgun sequence of Phytohabitans houttuyneae NBRC 108639.</title>
        <authorList>
            <person name="Komaki H."/>
            <person name="Tamura T."/>
        </authorList>
    </citation>
    <scope>NUCLEOTIDE SEQUENCE [LARGE SCALE GENOMIC DNA]</scope>
    <source>
        <strain evidence="1 2">NBRC 108639</strain>
    </source>
</reference>
<accession>A0A6V8K538</accession>